<dbReference type="PROSITE" id="PS50188">
    <property type="entry name" value="B302_SPRY"/>
    <property type="match status" value="1"/>
</dbReference>
<proteinExistence type="predicted"/>
<feature type="region of interest" description="Disordered" evidence="5">
    <location>
        <begin position="1"/>
        <end position="42"/>
    </location>
</feature>
<dbReference type="InterPro" id="IPR050618">
    <property type="entry name" value="Ubq-SigPath_Reg"/>
</dbReference>
<evidence type="ECO:0000256" key="4">
    <source>
        <dbReference type="ARBA" id="ARBA00023136"/>
    </source>
</evidence>
<dbReference type="CDD" id="cd12910">
    <property type="entry name" value="SPRY_SSH4_like"/>
    <property type="match status" value="1"/>
</dbReference>
<accession>A0A0P1BDP6</accession>
<dbReference type="SMART" id="SM00449">
    <property type="entry name" value="SPRY"/>
    <property type="match status" value="1"/>
</dbReference>
<dbReference type="GO" id="GO:0016020">
    <property type="term" value="C:membrane"/>
    <property type="evidence" value="ECO:0007669"/>
    <property type="project" value="UniProtKB-SubCell"/>
</dbReference>
<keyword evidence="8" id="KW-1185">Reference proteome</keyword>
<keyword evidence="4" id="KW-0472">Membrane</keyword>
<dbReference type="SUPFAM" id="SSF49899">
    <property type="entry name" value="Concanavalin A-like lectins/glucanases"/>
    <property type="match status" value="1"/>
</dbReference>
<protein>
    <submittedName>
        <fullName evidence="7">SPRY domain-containing proteins</fullName>
    </submittedName>
</protein>
<dbReference type="InterPro" id="IPR035780">
    <property type="entry name" value="SPRY_Ssh4-like"/>
</dbReference>
<keyword evidence="2" id="KW-0812">Transmembrane</keyword>
<evidence type="ECO:0000256" key="3">
    <source>
        <dbReference type="ARBA" id="ARBA00022989"/>
    </source>
</evidence>
<evidence type="ECO:0000259" key="6">
    <source>
        <dbReference type="PROSITE" id="PS50188"/>
    </source>
</evidence>
<comment type="subcellular location">
    <subcellularLocation>
        <location evidence="1">Membrane</location>
        <topology evidence="1">Single-pass membrane protein</topology>
    </subcellularLocation>
</comment>
<sequence length="488" mass="52189">MERKGEGSRGALGGESVSSLARNAATDNGAAEGGPQRYLDADLLEASPRPHWWSAAFTKDTSVPPARDAEQDGSRRQYLDTDGPQVRGRVQDTTPESSAVSHSLLDEVDIGFLTIQEKGVSAFSFDPDYESNASVFVEARTEITFLADGGGMAPEEGGGSCVQSNLPLPKLNEVYYWEAKMFTLPTGTNIGLGLATKPYPSFRLPGWSKFSVGYFSQDGFKSHNYPFTAQSYGPAYVQGDVIGVGYRPRSGTVFFTRNGKKLEDAFVGLNRHNLFPTVGADGAAEVHVNLGQAGFVFIEANVKKWGLAPMVGTLAPPPALHQLPPHQLAADGNMPEAGSAHGEGLLASYFPRPGSRSGSTRLGNDGRRGSDRSPSPPPYPGASDGGSVGTWSDESVHRRQHQPRSLAGRTSSIANAFMGALADRGLLAPLPGSPNVEDPNVRDSERHRILDVTTARNTDANRRGNDVAAERPGTAQSVTTWVESWFRS</sequence>
<name>A0A0P1BDP6_9BASI</name>
<dbReference type="InterPro" id="IPR001870">
    <property type="entry name" value="B30.2/SPRY"/>
</dbReference>
<evidence type="ECO:0000256" key="5">
    <source>
        <dbReference type="SAM" id="MobiDB-lite"/>
    </source>
</evidence>
<dbReference type="Gene3D" id="2.60.120.920">
    <property type="match status" value="1"/>
</dbReference>
<feature type="region of interest" description="Disordered" evidence="5">
    <location>
        <begin position="55"/>
        <end position="100"/>
    </location>
</feature>
<evidence type="ECO:0000256" key="2">
    <source>
        <dbReference type="ARBA" id="ARBA00022692"/>
    </source>
</evidence>
<feature type="compositionally biased region" description="Basic and acidic residues" evidence="5">
    <location>
        <begin position="67"/>
        <end position="79"/>
    </location>
</feature>
<dbReference type="EMBL" id="CCYA01000240">
    <property type="protein sequence ID" value="CEH14324.1"/>
    <property type="molecule type" value="Genomic_DNA"/>
</dbReference>
<feature type="region of interest" description="Disordered" evidence="5">
    <location>
        <begin position="322"/>
        <end position="408"/>
    </location>
</feature>
<dbReference type="AlphaFoldDB" id="A0A0P1BDP6"/>
<dbReference type="InterPro" id="IPR003877">
    <property type="entry name" value="SPRY_dom"/>
</dbReference>
<organism evidence="7 8">
    <name type="scientific">Ceraceosorus bombacis</name>
    <dbReference type="NCBI Taxonomy" id="401625"/>
    <lineage>
        <taxon>Eukaryota</taxon>
        <taxon>Fungi</taxon>
        <taxon>Dikarya</taxon>
        <taxon>Basidiomycota</taxon>
        <taxon>Ustilaginomycotina</taxon>
        <taxon>Exobasidiomycetes</taxon>
        <taxon>Ceraceosorales</taxon>
        <taxon>Ceraceosoraceae</taxon>
        <taxon>Ceraceosorus</taxon>
    </lineage>
</organism>
<dbReference type="Proteomes" id="UP000054845">
    <property type="component" value="Unassembled WGS sequence"/>
</dbReference>
<dbReference type="PANTHER" id="PTHR12864">
    <property type="entry name" value="RAN BINDING PROTEIN 9-RELATED"/>
    <property type="match status" value="1"/>
</dbReference>
<evidence type="ECO:0000313" key="8">
    <source>
        <dbReference type="Proteomes" id="UP000054845"/>
    </source>
</evidence>
<feature type="compositionally biased region" description="Basic and acidic residues" evidence="5">
    <location>
        <begin position="459"/>
        <end position="469"/>
    </location>
</feature>
<evidence type="ECO:0000256" key="1">
    <source>
        <dbReference type="ARBA" id="ARBA00004167"/>
    </source>
</evidence>
<reference evidence="7 8" key="1">
    <citation type="submission" date="2014-09" db="EMBL/GenBank/DDBJ databases">
        <authorList>
            <person name="Magalhaes I.L.F."/>
            <person name="Oliveira U."/>
            <person name="Santos F.R."/>
            <person name="Vidigal T.H.D.A."/>
            <person name="Brescovit A.D."/>
            <person name="Santos A.J."/>
        </authorList>
    </citation>
    <scope>NUCLEOTIDE SEQUENCE [LARGE SCALE GENOMIC DNA]</scope>
</reference>
<evidence type="ECO:0000313" key="7">
    <source>
        <dbReference type="EMBL" id="CEH14324.1"/>
    </source>
</evidence>
<dbReference type="STRING" id="401625.A0A0P1BDP6"/>
<dbReference type="OrthoDB" id="258495at2759"/>
<feature type="region of interest" description="Disordered" evidence="5">
    <location>
        <begin position="454"/>
        <end position="475"/>
    </location>
</feature>
<feature type="domain" description="B30.2/SPRY" evidence="6">
    <location>
        <begin position="102"/>
        <end position="295"/>
    </location>
</feature>
<keyword evidence="3" id="KW-1133">Transmembrane helix</keyword>
<dbReference type="InterPro" id="IPR013320">
    <property type="entry name" value="ConA-like_dom_sf"/>
</dbReference>
<dbReference type="InterPro" id="IPR043136">
    <property type="entry name" value="B30.2/SPRY_sf"/>
</dbReference>
<feature type="compositionally biased region" description="Polar residues" evidence="5">
    <location>
        <begin position="91"/>
        <end position="100"/>
    </location>
</feature>
<dbReference type="Pfam" id="PF00622">
    <property type="entry name" value="SPRY"/>
    <property type="match status" value="1"/>
</dbReference>